<dbReference type="CDD" id="cd11010">
    <property type="entry name" value="S1-P1_nuclease"/>
    <property type="match status" value="1"/>
</dbReference>
<organism evidence="7">
    <name type="scientific">Alloyangia sp. H15</name>
    <dbReference type="NCBI Taxonomy" id="3029062"/>
    <lineage>
        <taxon>Bacteria</taxon>
        <taxon>Pseudomonadati</taxon>
        <taxon>Pseudomonadota</taxon>
        <taxon>Alphaproteobacteria</taxon>
        <taxon>Rhodobacterales</taxon>
        <taxon>Roseobacteraceae</taxon>
        <taxon>Alloyangia</taxon>
    </lineage>
</organism>
<keyword evidence="5" id="KW-1015">Disulfide bond</keyword>
<evidence type="ECO:0000256" key="5">
    <source>
        <dbReference type="ARBA" id="ARBA00023157"/>
    </source>
</evidence>
<dbReference type="PANTHER" id="PTHR33146:SF10">
    <property type="entry name" value="STRAND-SPECIFIC NUCLEASE, PUTATIVE-RELATED"/>
    <property type="match status" value="1"/>
</dbReference>
<dbReference type="GO" id="GO:0003676">
    <property type="term" value="F:nucleic acid binding"/>
    <property type="evidence" value="ECO:0007669"/>
    <property type="project" value="InterPro"/>
</dbReference>
<keyword evidence="2" id="KW-0479">Metal-binding</keyword>
<proteinExistence type="predicted"/>
<dbReference type="SUPFAM" id="SSF48537">
    <property type="entry name" value="Phospholipase C/P1 nuclease"/>
    <property type="match status" value="1"/>
</dbReference>
<evidence type="ECO:0000313" key="7">
    <source>
        <dbReference type="EMBL" id="XCC93397.1"/>
    </source>
</evidence>
<sequence>MHENLTRLFAAALATLVVPAPAARAWDHPGHMLTAAIAYNEIARTRPELIDRIALMLLKHPDPASFWVAATEVSGKERGRRMFIEAARWPDDAKWTIYDHPTYHSARFSIVAEDAPPEARALVASRNGAPLGDAIEAATLFAKEMANPEANPDERALSLSWFMHIVGDIHQPLHVTDLVNAEYPTGNAAGTMSYVWDPLKDTAMPLHILWDSNALRSTRIEDIDRSAAELVAKFPRADFPQLGPPTKSPDFRAWALESHQIAIDYAYGSGIKTTPDPDRTASSDRLVGNMVKYILEGVSPIKEAPKVPQDYWEQLQQIAQAQITLAGYRIADVIIAAADSLMVERSATGALLDSMARHGATAD</sequence>
<gene>
    <name evidence="7" type="ORF">PVT71_13040</name>
</gene>
<evidence type="ECO:0000256" key="4">
    <source>
        <dbReference type="ARBA" id="ARBA00022801"/>
    </source>
</evidence>
<dbReference type="InterPro" id="IPR003154">
    <property type="entry name" value="S1/P1nuclease"/>
</dbReference>
<keyword evidence="4" id="KW-0378">Hydrolase</keyword>
<dbReference type="GO" id="GO:0046872">
    <property type="term" value="F:metal ion binding"/>
    <property type="evidence" value="ECO:0007669"/>
    <property type="project" value="UniProtKB-KW"/>
</dbReference>
<evidence type="ECO:0000256" key="3">
    <source>
        <dbReference type="ARBA" id="ARBA00022759"/>
    </source>
</evidence>
<reference evidence="7" key="1">
    <citation type="submission" date="2023-02" db="EMBL/GenBank/DDBJ databases">
        <title>Description and genomic characterization of Salipiger bruguierae sp. nov., isolated from the sediment of mangrove plant Bruguiera sexangula.</title>
        <authorList>
            <person name="Long M."/>
        </authorList>
    </citation>
    <scope>NUCLEOTIDE SEQUENCE</scope>
    <source>
        <strain evidence="7">H15</strain>
    </source>
</reference>
<keyword evidence="3" id="KW-0255">Endonuclease</keyword>
<dbReference type="GO" id="GO:0006308">
    <property type="term" value="P:DNA catabolic process"/>
    <property type="evidence" value="ECO:0007669"/>
    <property type="project" value="InterPro"/>
</dbReference>
<dbReference type="PANTHER" id="PTHR33146">
    <property type="entry name" value="ENDONUCLEASE 4"/>
    <property type="match status" value="1"/>
</dbReference>
<keyword evidence="6" id="KW-0325">Glycoprotein</keyword>
<dbReference type="Gene3D" id="1.10.575.10">
    <property type="entry name" value="P1 Nuclease"/>
    <property type="match status" value="1"/>
</dbReference>
<evidence type="ECO:0000256" key="2">
    <source>
        <dbReference type="ARBA" id="ARBA00022723"/>
    </source>
</evidence>
<evidence type="ECO:0000256" key="6">
    <source>
        <dbReference type="ARBA" id="ARBA00023180"/>
    </source>
</evidence>
<dbReference type="Pfam" id="PF02265">
    <property type="entry name" value="S1-P1_nuclease"/>
    <property type="match status" value="1"/>
</dbReference>
<dbReference type="InterPro" id="IPR008947">
    <property type="entry name" value="PLipase_C/P1_nuclease_dom_sf"/>
</dbReference>
<dbReference type="AlphaFoldDB" id="A0AAU8AEN6"/>
<dbReference type="EMBL" id="CP123384">
    <property type="protein sequence ID" value="XCC93397.1"/>
    <property type="molecule type" value="Genomic_DNA"/>
</dbReference>
<dbReference type="GO" id="GO:0016788">
    <property type="term" value="F:hydrolase activity, acting on ester bonds"/>
    <property type="evidence" value="ECO:0007669"/>
    <property type="project" value="InterPro"/>
</dbReference>
<name>A0AAU8AEN6_9RHOB</name>
<keyword evidence="1" id="KW-0540">Nuclease</keyword>
<accession>A0AAU8AEN6</accession>
<dbReference type="GO" id="GO:0004519">
    <property type="term" value="F:endonuclease activity"/>
    <property type="evidence" value="ECO:0007669"/>
    <property type="project" value="UniProtKB-KW"/>
</dbReference>
<evidence type="ECO:0000256" key="1">
    <source>
        <dbReference type="ARBA" id="ARBA00022722"/>
    </source>
</evidence>
<dbReference type="RefSeq" id="WP_353472219.1">
    <property type="nucleotide sequence ID" value="NZ_CP123384.1"/>
</dbReference>
<protein>
    <submittedName>
        <fullName evidence="7">S1/P1 nuclease</fullName>
    </submittedName>
</protein>